<reference evidence="3 4" key="1">
    <citation type="submission" date="2019-10" db="EMBL/GenBank/DDBJ databases">
        <title>Nocardia macrotermitis sp. nov. and Nocardia aurantia sp. nov., isolated from the gut of fungus growing-termite Macrotermes natalensis.</title>
        <authorList>
            <person name="Benndorf R."/>
            <person name="Schwitalla J."/>
            <person name="Martin K."/>
            <person name="De Beer W."/>
            <person name="Kaster A.-K."/>
            <person name="Vollmers J."/>
            <person name="Poulsen M."/>
            <person name="Beemelmanns C."/>
        </authorList>
    </citation>
    <scope>NUCLEOTIDE SEQUENCE [LARGE SCALE GENOMIC DNA]</scope>
    <source>
        <strain evidence="3 4">RB20</strain>
    </source>
</reference>
<gene>
    <name evidence="3" type="ORF">NRB20_07010</name>
</gene>
<organism evidence="3 4">
    <name type="scientific">Nocardia macrotermitis</name>
    <dbReference type="NCBI Taxonomy" id="2585198"/>
    <lineage>
        <taxon>Bacteria</taxon>
        <taxon>Bacillati</taxon>
        <taxon>Actinomycetota</taxon>
        <taxon>Actinomycetes</taxon>
        <taxon>Mycobacteriales</taxon>
        <taxon>Nocardiaceae</taxon>
        <taxon>Nocardia</taxon>
    </lineage>
</organism>
<keyword evidence="4" id="KW-1185">Reference proteome</keyword>
<evidence type="ECO:0000313" key="3">
    <source>
        <dbReference type="EMBL" id="MQY17637.1"/>
    </source>
</evidence>
<dbReference type="AlphaFoldDB" id="A0A7K0CVV9"/>
<evidence type="ECO:0000313" key="4">
    <source>
        <dbReference type="Proteomes" id="UP000438448"/>
    </source>
</evidence>
<dbReference type="RefSeq" id="WP_153407631.1">
    <property type="nucleotide sequence ID" value="NZ_WEGK01000001.1"/>
</dbReference>
<feature type="signal peptide" evidence="1">
    <location>
        <begin position="1"/>
        <end position="25"/>
    </location>
</feature>
<dbReference type="Proteomes" id="UP000438448">
    <property type="component" value="Unassembled WGS sequence"/>
</dbReference>
<dbReference type="EMBL" id="WEGK01000001">
    <property type="protein sequence ID" value="MQY17637.1"/>
    <property type="molecule type" value="Genomic_DNA"/>
</dbReference>
<evidence type="ECO:0000259" key="2">
    <source>
        <dbReference type="Pfam" id="PF26061"/>
    </source>
</evidence>
<comment type="caution">
    <text evidence="3">The sequence shown here is derived from an EMBL/GenBank/DDBJ whole genome shotgun (WGS) entry which is preliminary data.</text>
</comment>
<dbReference type="OrthoDB" id="3748128at2"/>
<dbReference type="Pfam" id="PF26061">
    <property type="entry name" value="DUF8021"/>
    <property type="match status" value="1"/>
</dbReference>
<feature type="domain" description="DUF8021" evidence="2">
    <location>
        <begin position="30"/>
        <end position="136"/>
    </location>
</feature>
<protein>
    <recommendedName>
        <fullName evidence="2">DUF8021 domain-containing protein</fullName>
    </recommendedName>
</protein>
<name>A0A7K0CVV9_9NOCA</name>
<evidence type="ECO:0000256" key="1">
    <source>
        <dbReference type="SAM" id="SignalP"/>
    </source>
</evidence>
<dbReference type="InterPro" id="IPR058334">
    <property type="entry name" value="DUF8021"/>
</dbReference>
<accession>A0A7K0CVV9</accession>
<proteinExistence type="predicted"/>
<feature type="chain" id="PRO_5029871743" description="DUF8021 domain-containing protein" evidence="1">
    <location>
        <begin position="26"/>
        <end position="144"/>
    </location>
</feature>
<sequence>MRLKRVSVLALPLLAALATAPNATATLPNAREAIAMAYLDALTSHNADDVPFAPDCTRVEAGIQTGYSGPQLTHDLDTGPQYQLVQRIYDVRLSTAGTVVTARYHLDSGVAGQRLVTVDITETFDIPDGTIHRIVAEIVPVSGS</sequence>
<keyword evidence="1" id="KW-0732">Signal</keyword>